<evidence type="ECO:0000313" key="3">
    <source>
        <dbReference type="Proteomes" id="UP001642260"/>
    </source>
</evidence>
<organism evidence="2 3">
    <name type="scientific">Eruca vesicaria subsp. sativa</name>
    <name type="common">Garden rocket</name>
    <name type="synonym">Eruca sativa</name>
    <dbReference type="NCBI Taxonomy" id="29727"/>
    <lineage>
        <taxon>Eukaryota</taxon>
        <taxon>Viridiplantae</taxon>
        <taxon>Streptophyta</taxon>
        <taxon>Embryophyta</taxon>
        <taxon>Tracheophyta</taxon>
        <taxon>Spermatophyta</taxon>
        <taxon>Magnoliopsida</taxon>
        <taxon>eudicotyledons</taxon>
        <taxon>Gunneridae</taxon>
        <taxon>Pentapetalae</taxon>
        <taxon>rosids</taxon>
        <taxon>malvids</taxon>
        <taxon>Brassicales</taxon>
        <taxon>Brassicaceae</taxon>
        <taxon>Brassiceae</taxon>
        <taxon>Eruca</taxon>
    </lineage>
</organism>
<keyword evidence="3" id="KW-1185">Reference proteome</keyword>
<dbReference type="Proteomes" id="UP001642260">
    <property type="component" value="Unassembled WGS sequence"/>
</dbReference>
<dbReference type="AlphaFoldDB" id="A0ABC8JZA4"/>
<name>A0ABC8JZA4_ERUVS</name>
<feature type="region of interest" description="Disordered" evidence="1">
    <location>
        <begin position="79"/>
        <end position="118"/>
    </location>
</feature>
<proteinExistence type="predicted"/>
<comment type="caution">
    <text evidence="2">The sequence shown here is derived from an EMBL/GenBank/DDBJ whole genome shotgun (WGS) entry which is preliminary data.</text>
</comment>
<reference evidence="2 3" key="1">
    <citation type="submission" date="2022-03" db="EMBL/GenBank/DDBJ databases">
        <authorList>
            <person name="Macdonald S."/>
            <person name="Ahmed S."/>
            <person name="Newling K."/>
        </authorList>
    </citation>
    <scope>NUCLEOTIDE SEQUENCE [LARGE SCALE GENOMIC DNA]</scope>
</reference>
<sequence>MANENSRFFQELAIGTAVSFKFSTGDRFHGSVFYFCPQLNGSLFGIENGGVLRVDGRYEHISGFSHFNLNDITELQVHVVPTQNPNTQDTQDNNRDDGSSSKSIESKLESLRLDPPSQ</sequence>
<gene>
    <name evidence="2" type="ORF">ERUC_LOCUS14273</name>
</gene>
<protein>
    <submittedName>
        <fullName evidence="2">Uncharacterized protein</fullName>
    </submittedName>
</protein>
<accession>A0ABC8JZA4</accession>
<evidence type="ECO:0000256" key="1">
    <source>
        <dbReference type="SAM" id="MobiDB-lite"/>
    </source>
</evidence>
<feature type="compositionally biased region" description="Basic and acidic residues" evidence="1">
    <location>
        <begin position="92"/>
        <end position="112"/>
    </location>
</feature>
<feature type="compositionally biased region" description="Low complexity" evidence="1">
    <location>
        <begin position="81"/>
        <end position="91"/>
    </location>
</feature>
<dbReference type="EMBL" id="CAKOAT010133710">
    <property type="protein sequence ID" value="CAH8337256.1"/>
    <property type="molecule type" value="Genomic_DNA"/>
</dbReference>
<evidence type="ECO:0000313" key="2">
    <source>
        <dbReference type="EMBL" id="CAH8337256.1"/>
    </source>
</evidence>